<dbReference type="CDD" id="cd00761">
    <property type="entry name" value="Glyco_tranf_GTA_type"/>
    <property type="match status" value="1"/>
</dbReference>
<dbReference type="PANTHER" id="PTHR32385">
    <property type="entry name" value="MANNOSYL PHOSPHORYLINOSITOL CERAMIDE SYNTHASE"/>
    <property type="match status" value="1"/>
</dbReference>
<dbReference type="SUPFAM" id="SSF53448">
    <property type="entry name" value="Nucleotide-diphospho-sugar transferases"/>
    <property type="match status" value="3"/>
</dbReference>
<dbReference type="GO" id="GO:0051999">
    <property type="term" value="P:mannosyl-inositol phosphorylceramide biosynthetic process"/>
    <property type="evidence" value="ECO:0007669"/>
    <property type="project" value="TreeGrafter"/>
</dbReference>
<accession>A0A2I6S378</accession>
<keyword evidence="5" id="KW-1185">Reference proteome</keyword>
<dbReference type="Proteomes" id="UP000242205">
    <property type="component" value="Chromosome"/>
</dbReference>
<dbReference type="GO" id="GO:0016020">
    <property type="term" value="C:membrane"/>
    <property type="evidence" value="ECO:0007669"/>
    <property type="project" value="GOC"/>
</dbReference>
<dbReference type="InterPro" id="IPR007577">
    <property type="entry name" value="GlycoTrfase_DXD_sugar-bd_CS"/>
</dbReference>
<dbReference type="Gene3D" id="3.90.550.10">
    <property type="entry name" value="Spore Coat Polysaccharide Biosynthesis Protein SpsA, Chain A"/>
    <property type="match status" value="2"/>
</dbReference>
<evidence type="ECO:0000313" key="4">
    <source>
        <dbReference type="EMBL" id="AUN93720.1"/>
    </source>
</evidence>
<dbReference type="KEGG" id="atw:C0099_01480"/>
<evidence type="ECO:0000256" key="2">
    <source>
        <dbReference type="SAM" id="MobiDB-lite"/>
    </source>
</evidence>
<dbReference type="Pfam" id="PF00535">
    <property type="entry name" value="Glycos_transf_2"/>
    <property type="match status" value="1"/>
</dbReference>
<evidence type="ECO:0000259" key="3">
    <source>
        <dbReference type="Pfam" id="PF00535"/>
    </source>
</evidence>
<keyword evidence="1" id="KW-0808">Transferase</keyword>
<name>A0A2I6S378_9RHOO</name>
<dbReference type="OrthoDB" id="215285at2"/>
<dbReference type="AlphaFoldDB" id="A0A2I6S378"/>
<dbReference type="Pfam" id="PF03452">
    <property type="entry name" value="Anp1"/>
    <property type="match status" value="1"/>
</dbReference>
<dbReference type="EMBL" id="CP025682">
    <property type="protein sequence ID" value="AUN93720.1"/>
    <property type="molecule type" value="Genomic_DNA"/>
</dbReference>
<dbReference type="PANTHER" id="PTHR32385:SF15">
    <property type="entry name" value="INOSITOL PHOSPHOCERAMIDE MANNOSYLTRANSFERASE 1"/>
    <property type="match status" value="1"/>
</dbReference>
<dbReference type="InterPro" id="IPR001173">
    <property type="entry name" value="Glyco_trans_2-like"/>
</dbReference>
<evidence type="ECO:0000313" key="5">
    <source>
        <dbReference type="Proteomes" id="UP000242205"/>
    </source>
</evidence>
<dbReference type="RefSeq" id="WP_102245794.1">
    <property type="nucleotide sequence ID" value="NZ_CP025682.1"/>
</dbReference>
<evidence type="ECO:0000256" key="1">
    <source>
        <dbReference type="ARBA" id="ARBA00022679"/>
    </source>
</evidence>
<proteinExistence type="predicted"/>
<feature type="region of interest" description="Disordered" evidence="2">
    <location>
        <begin position="487"/>
        <end position="530"/>
    </location>
</feature>
<dbReference type="InterPro" id="IPR029044">
    <property type="entry name" value="Nucleotide-diphossugar_trans"/>
</dbReference>
<dbReference type="GO" id="GO:0000030">
    <property type="term" value="F:mannosyltransferase activity"/>
    <property type="evidence" value="ECO:0007669"/>
    <property type="project" value="TreeGrafter"/>
</dbReference>
<gene>
    <name evidence="4" type="ORF">C0099_01480</name>
</gene>
<sequence>MIPRIIHQTWKSREVPEHLRGFARSWQAHHPGWEHRLWTDADNRAFLVRHCPHFLPYYDAYASPICRVDAIRCFLLKHFGGLYVDLDFECLEPFDELLDTDAVILGEEPEKHAQAHCKDEPDLKHVVCNALMASPPQHPFWDHVIECMIAAQREPGPLNATGPFLLTRAVETYRGDAPVRVLPASKLYPISDVEQRSGAIFDLEFWRARTRGAHAVHHWAGTWWRGQDDIEPLTPDRTRIGLLERGVRLGETELSLRNIQPADTPLVSCLMITRNRASTARLAIDAFLRQSWPARELVILDDGADDSLRDHVAVLNDPRVRIYQPDGPRATLGELRNRALALAHGEYVCQWDDDDLYDPTRIACQMAALHALRADACFLERWTIWWPAQDRLALSTRRLWEGSMLCRKALVPPYPALARGEDSPVAEHILAHGRVVLLDQPRLYLYVVHGANTFGAEHFDRHWDDATLRAEGTDYARLRQELGKRLPLDDYPVGNTSDEPASSARESATAVEPPTPPPTPPVDDAVSPAISQRPAGVTPHVLLLTPLKNAAHFLPRYFELACALEHPRERLSLAFLEGDSDDGTPELLRELAASHAHAFARVEILHRDFGLRLAGERSAADVQYVRRSVIAKCRNALFHAAHRDEEQVLWIDADLVDYPPDVLARLLDAQRQIVVPHCVRQPGGETFDLNSFRFTPDARATRWAHMLDGIAQPPRGAGRQYLQDLRGNALVELDGVGGTMLLVDAAVHRAGVLFPDYSYRGFIETEGFAMMARDRGIRCWGMPDLEIVHSRA</sequence>
<organism evidence="4 5">
    <name type="scientific">Pseudazoarcus pumilus</name>
    <dbReference type="NCBI Taxonomy" id="2067960"/>
    <lineage>
        <taxon>Bacteria</taxon>
        <taxon>Pseudomonadati</taxon>
        <taxon>Pseudomonadota</taxon>
        <taxon>Betaproteobacteria</taxon>
        <taxon>Rhodocyclales</taxon>
        <taxon>Zoogloeaceae</taxon>
        <taxon>Pseudazoarcus</taxon>
    </lineage>
</organism>
<dbReference type="InterPro" id="IPR051706">
    <property type="entry name" value="Glycosyltransferase_domain"/>
</dbReference>
<protein>
    <recommendedName>
        <fullName evidence="3">Glycosyltransferase 2-like domain-containing protein</fullName>
    </recommendedName>
</protein>
<feature type="domain" description="Glycosyltransferase 2-like" evidence="3">
    <location>
        <begin position="268"/>
        <end position="380"/>
    </location>
</feature>
<dbReference type="Pfam" id="PF04488">
    <property type="entry name" value="Gly_transf_sug"/>
    <property type="match status" value="1"/>
</dbReference>
<reference evidence="4 5" key="1">
    <citation type="submission" date="2018-01" db="EMBL/GenBank/DDBJ databases">
        <authorList>
            <person name="Fu G.-Y."/>
        </authorList>
    </citation>
    <scope>NUCLEOTIDE SEQUENCE [LARGE SCALE GENOMIC DNA]</scope>
    <source>
        <strain evidence="4 5">SY39</strain>
    </source>
</reference>
<dbReference type="Gene3D" id="3.90.550.20">
    <property type="match status" value="1"/>
</dbReference>